<evidence type="ECO:0000313" key="2">
    <source>
        <dbReference type="EMBL" id="SJL06874.1"/>
    </source>
</evidence>
<dbReference type="EMBL" id="FUEG01000007">
    <property type="protein sequence ID" value="SJL06874.1"/>
    <property type="molecule type" value="Genomic_DNA"/>
</dbReference>
<gene>
    <name evidence="2" type="ORF">ARMOST_10216</name>
</gene>
<accession>A0A284RDP6</accession>
<name>A0A284RDP6_ARMOS</name>
<sequence>MRCDHTSIQYYHNANIVNLERLNRDLHFDEIPNFGGTLSTIRATNTLLQYVQTISLEKEQLAIAGGSEVFMVYPGGWKLVLVDAKSVWKVLLVMLLAKEVRPHTESLPAQVLFYSNKEVRFLANSWMARFTERVLMKAETDGRMKFIRELPARYAATHAPVHKSLITSPSLPFPCMKPAEELRATTPRGSVSVTACRDLRREFRAWKRIIEILRADAREEEEDHRYPWVGAETVQGWLPSPKEGDRPAQPGKRSMECKCSLHPYNDCPKLTTLPTVSLAHGNERQSVLRPFPNEETGSSSGTHSSMPSLISSNSEPPNSVSGASSPLYRPESPLTTALTLTSPGRRPHPVINGRTPGYGRQYYMGRWGNHGVGGPSIKFRQDANNWMIHAVSRDDLLGRVEGEDCPFNQKLLEYGYLVTSKPSAAVLKGWANVDPANFSTAEELLKLCVTHHVSFRLAIPASAIPIFQKPVESYSLNSRFAADVPFMPGFHEPRLDDQGGSVILCTSYRWKASGVASRMNAGAFRALGGTLGWVMKAITGSEALAKLLDGPSYVASHLFNFDVLPAPLGGKEYLIAEGSTIQEQIALLGYITGGTQKGPRSLIPTDRLLHRFLSGFYREWTKHVELLMKEHWEAIGLGEAEALTEEEWGTYIGQFNG</sequence>
<dbReference type="Proteomes" id="UP000219338">
    <property type="component" value="Unassembled WGS sequence"/>
</dbReference>
<dbReference type="AlphaFoldDB" id="A0A284RDP6"/>
<dbReference type="OrthoDB" id="2963589at2759"/>
<feature type="region of interest" description="Disordered" evidence="1">
    <location>
        <begin position="283"/>
        <end position="331"/>
    </location>
</feature>
<evidence type="ECO:0000256" key="1">
    <source>
        <dbReference type="SAM" id="MobiDB-lite"/>
    </source>
</evidence>
<keyword evidence="3" id="KW-1185">Reference proteome</keyword>
<feature type="compositionally biased region" description="Polar residues" evidence="1">
    <location>
        <begin position="306"/>
        <end position="324"/>
    </location>
</feature>
<dbReference type="STRING" id="47428.A0A284RDP6"/>
<reference evidence="3" key="1">
    <citation type="journal article" date="2017" name="Nat. Ecol. Evol.">
        <title>Genome expansion and lineage-specific genetic innovations in the forest pathogenic fungi Armillaria.</title>
        <authorList>
            <person name="Sipos G."/>
            <person name="Prasanna A.N."/>
            <person name="Walter M.C."/>
            <person name="O'Connor E."/>
            <person name="Balint B."/>
            <person name="Krizsan K."/>
            <person name="Kiss B."/>
            <person name="Hess J."/>
            <person name="Varga T."/>
            <person name="Slot J."/>
            <person name="Riley R."/>
            <person name="Boka B."/>
            <person name="Rigling D."/>
            <person name="Barry K."/>
            <person name="Lee J."/>
            <person name="Mihaltcheva S."/>
            <person name="LaButti K."/>
            <person name="Lipzen A."/>
            <person name="Waldron R."/>
            <person name="Moloney N.M."/>
            <person name="Sperisen C."/>
            <person name="Kredics L."/>
            <person name="Vagvoelgyi C."/>
            <person name="Patrignani A."/>
            <person name="Fitzpatrick D."/>
            <person name="Nagy I."/>
            <person name="Doyle S."/>
            <person name="Anderson J.B."/>
            <person name="Grigoriev I.V."/>
            <person name="Gueldener U."/>
            <person name="Muensterkoetter M."/>
            <person name="Nagy L.G."/>
        </authorList>
    </citation>
    <scope>NUCLEOTIDE SEQUENCE [LARGE SCALE GENOMIC DNA]</scope>
    <source>
        <strain evidence="3">C18/9</strain>
    </source>
</reference>
<evidence type="ECO:0000313" key="3">
    <source>
        <dbReference type="Proteomes" id="UP000219338"/>
    </source>
</evidence>
<proteinExistence type="predicted"/>
<feature type="compositionally biased region" description="Low complexity" evidence="1">
    <location>
        <begin position="294"/>
        <end position="305"/>
    </location>
</feature>
<protein>
    <submittedName>
        <fullName evidence="2">Uncharacterized protein</fullName>
    </submittedName>
</protein>
<organism evidence="2 3">
    <name type="scientific">Armillaria ostoyae</name>
    <name type="common">Armillaria root rot fungus</name>
    <dbReference type="NCBI Taxonomy" id="47428"/>
    <lineage>
        <taxon>Eukaryota</taxon>
        <taxon>Fungi</taxon>
        <taxon>Dikarya</taxon>
        <taxon>Basidiomycota</taxon>
        <taxon>Agaricomycotina</taxon>
        <taxon>Agaricomycetes</taxon>
        <taxon>Agaricomycetidae</taxon>
        <taxon>Agaricales</taxon>
        <taxon>Marasmiineae</taxon>
        <taxon>Physalacriaceae</taxon>
        <taxon>Armillaria</taxon>
    </lineage>
</organism>
<feature type="region of interest" description="Disordered" evidence="1">
    <location>
        <begin position="235"/>
        <end position="254"/>
    </location>
</feature>